<dbReference type="Proteomes" id="UP001233172">
    <property type="component" value="Unassembled WGS sequence"/>
</dbReference>
<proteinExistence type="predicted"/>
<gene>
    <name evidence="1" type="ORF">Bpfe_014605</name>
</gene>
<comment type="caution">
    <text evidence="1">The sequence shown here is derived from an EMBL/GenBank/DDBJ whole genome shotgun (WGS) entry which is preliminary data.</text>
</comment>
<accession>A0AAD8BKF9</accession>
<reference evidence="1" key="1">
    <citation type="journal article" date="2023" name="PLoS Negl. Trop. Dis.">
        <title>A genome sequence for Biomphalaria pfeifferi, the major vector snail for the human-infecting parasite Schistosoma mansoni.</title>
        <authorList>
            <person name="Bu L."/>
            <person name="Lu L."/>
            <person name="Laidemitt M.R."/>
            <person name="Zhang S.M."/>
            <person name="Mutuku M."/>
            <person name="Mkoji G."/>
            <person name="Steinauer M."/>
            <person name="Loker E.S."/>
        </authorList>
    </citation>
    <scope>NUCLEOTIDE SEQUENCE</scope>
    <source>
        <strain evidence="1">KasaAsao</strain>
    </source>
</reference>
<keyword evidence="2" id="KW-1185">Reference proteome</keyword>
<reference evidence="1" key="2">
    <citation type="submission" date="2023-04" db="EMBL/GenBank/DDBJ databases">
        <authorList>
            <person name="Bu L."/>
            <person name="Lu L."/>
            <person name="Laidemitt M.R."/>
            <person name="Zhang S.M."/>
            <person name="Mutuku M."/>
            <person name="Mkoji G."/>
            <person name="Steinauer M."/>
            <person name="Loker E.S."/>
        </authorList>
    </citation>
    <scope>NUCLEOTIDE SEQUENCE</scope>
    <source>
        <strain evidence="1">KasaAsao</strain>
        <tissue evidence="1">Whole Snail</tissue>
    </source>
</reference>
<name>A0AAD8BKF9_BIOPF</name>
<organism evidence="1 2">
    <name type="scientific">Biomphalaria pfeifferi</name>
    <name type="common">Bloodfluke planorb</name>
    <name type="synonym">Freshwater snail</name>
    <dbReference type="NCBI Taxonomy" id="112525"/>
    <lineage>
        <taxon>Eukaryota</taxon>
        <taxon>Metazoa</taxon>
        <taxon>Spiralia</taxon>
        <taxon>Lophotrochozoa</taxon>
        <taxon>Mollusca</taxon>
        <taxon>Gastropoda</taxon>
        <taxon>Heterobranchia</taxon>
        <taxon>Euthyneura</taxon>
        <taxon>Panpulmonata</taxon>
        <taxon>Hygrophila</taxon>
        <taxon>Lymnaeoidea</taxon>
        <taxon>Planorbidae</taxon>
        <taxon>Biomphalaria</taxon>
    </lineage>
</organism>
<dbReference type="AlphaFoldDB" id="A0AAD8BKF9"/>
<sequence length="155" mass="17491">MCTSAHISESDLNGGELIPAKPDEVVDEHYKDASWAYLTDEAEKDYVLETMSSCGPTTVPTTVSRHVHGKGPLTQRLRTTTLESTVIATTSICVTWLATLTSTNSPCVSWLASATIVMRSKQRRRHRPKRRLAKWKKRKRRPRETVQMALNNKLI</sequence>
<protein>
    <submittedName>
        <fullName evidence="1">Uncharacterized protein</fullName>
    </submittedName>
</protein>
<evidence type="ECO:0000313" key="1">
    <source>
        <dbReference type="EMBL" id="KAK0055936.1"/>
    </source>
</evidence>
<dbReference type="EMBL" id="JASAOG010000065">
    <property type="protein sequence ID" value="KAK0055936.1"/>
    <property type="molecule type" value="Genomic_DNA"/>
</dbReference>
<evidence type="ECO:0000313" key="2">
    <source>
        <dbReference type="Proteomes" id="UP001233172"/>
    </source>
</evidence>